<dbReference type="PANTHER" id="PTHR31793">
    <property type="entry name" value="4-HYDROXYBENZOYL-COA THIOESTERASE FAMILY MEMBER"/>
    <property type="match status" value="1"/>
</dbReference>
<protein>
    <submittedName>
        <fullName evidence="1">Thioesterase</fullName>
    </submittedName>
</protein>
<accession>A0A917EG88</accession>
<dbReference type="AlphaFoldDB" id="A0A917EG88"/>
<dbReference type="CDD" id="cd00586">
    <property type="entry name" value="4HBT"/>
    <property type="match status" value="1"/>
</dbReference>
<gene>
    <name evidence="1" type="ORF">GCM10011360_19750</name>
</gene>
<keyword evidence="2" id="KW-1185">Reference proteome</keyword>
<comment type="caution">
    <text evidence="1">The sequence shown here is derived from an EMBL/GenBank/DDBJ whole genome shotgun (WGS) entry which is preliminary data.</text>
</comment>
<proteinExistence type="predicted"/>
<dbReference type="EMBL" id="BMFJ01000001">
    <property type="protein sequence ID" value="GGE31847.1"/>
    <property type="molecule type" value="Genomic_DNA"/>
</dbReference>
<dbReference type="Pfam" id="PF13279">
    <property type="entry name" value="4HBT_2"/>
    <property type="match status" value="1"/>
</dbReference>
<dbReference type="GO" id="GO:0047617">
    <property type="term" value="F:fatty acyl-CoA hydrolase activity"/>
    <property type="evidence" value="ECO:0007669"/>
    <property type="project" value="TreeGrafter"/>
</dbReference>
<name>A0A917EG88_9RHOB</name>
<reference evidence="2" key="1">
    <citation type="journal article" date="2019" name="Int. J. Syst. Evol. Microbiol.">
        <title>The Global Catalogue of Microorganisms (GCM) 10K type strain sequencing project: providing services to taxonomists for standard genome sequencing and annotation.</title>
        <authorList>
            <consortium name="The Broad Institute Genomics Platform"/>
            <consortium name="The Broad Institute Genome Sequencing Center for Infectious Disease"/>
            <person name="Wu L."/>
            <person name="Ma J."/>
        </authorList>
    </citation>
    <scope>NUCLEOTIDE SEQUENCE [LARGE SCALE GENOMIC DNA]</scope>
    <source>
        <strain evidence="2">CGMCC 1.12664</strain>
    </source>
</reference>
<evidence type="ECO:0000313" key="2">
    <source>
        <dbReference type="Proteomes" id="UP000612855"/>
    </source>
</evidence>
<sequence>MTHDPQPSLTGEVIENRYLGVEMEIRPEWIDFNGHLNMAYYGVLFDTGSNHGFRALGFGADYRESHGFTTMTADFRIRYLRELHLGDVVRCSFRVVKVGTRAFHYCQELIHRDGWISATAETVNLHVDMKARRVAPYTEARKLALQAMAAEHAKWPLPDWVGLPLGVRS</sequence>
<dbReference type="PANTHER" id="PTHR31793:SF2">
    <property type="entry name" value="BLR1345 PROTEIN"/>
    <property type="match status" value="1"/>
</dbReference>
<dbReference type="SUPFAM" id="SSF54637">
    <property type="entry name" value="Thioesterase/thiol ester dehydrase-isomerase"/>
    <property type="match status" value="1"/>
</dbReference>
<dbReference type="InterPro" id="IPR029069">
    <property type="entry name" value="HotDog_dom_sf"/>
</dbReference>
<dbReference type="Proteomes" id="UP000612855">
    <property type="component" value="Unassembled WGS sequence"/>
</dbReference>
<dbReference type="Gene3D" id="3.10.129.10">
    <property type="entry name" value="Hotdog Thioesterase"/>
    <property type="match status" value="1"/>
</dbReference>
<organism evidence="1 2">
    <name type="scientific">Primorskyibacter flagellatus</name>
    <dbReference type="NCBI Taxonomy" id="1387277"/>
    <lineage>
        <taxon>Bacteria</taxon>
        <taxon>Pseudomonadati</taxon>
        <taxon>Pseudomonadota</taxon>
        <taxon>Alphaproteobacteria</taxon>
        <taxon>Rhodobacterales</taxon>
        <taxon>Roseobacteraceae</taxon>
        <taxon>Primorskyibacter</taxon>
    </lineage>
</organism>
<dbReference type="RefSeq" id="WP_229737513.1">
    <property type="nucleotide sequence ID" value="NZ_BMFJ01000001.1"/>
</dbReference>
<evidence type="ECO:0000313" key="1">
    <source>
        <dbReference type="EMBL" id="GGE31847.1"/>
    </source>
</evidence>
<dbReference type="InterPro" id="IPR050563">
    <property type="entry name" value="4-hydroxybenzoyl-CoA_TE"/>
</dbReference>